<dbReference type="Pfam" id="PF07992">
    <property type="entry name" value="Pyr_redox_2"/>
    <property type="match status" value="1"/>
</dbReference>
<dbReference type="AlphaFoldDB" id="A0A6P2CM72"/>
<reference evidence="7 8" key="1">
    <citation type="submission" date="2018-07" db="EMBL/GenBank/DDBJ databases">
        <title>Genome sequence of Rhodococcus rhodnii ATCC 35071 from Rhodnius prolixus.</title>
        <authorList>
            <person name="Patel V."/>
            <person name="Vogel K.J."/>
        </authorList>
    </citation>
    <scope>NUCLEOTIDE SEQUENCE [LARGE SCALE GENOMIC DNA]</scope>
    <source>
        <strain evidence="7 8">ATCC 35071</strain>
    </source>
</reference>
<dbReference type="GO" id="GO:0005737">
    <property type="term" value="C:cytoplasm"/>
    <property type="evidence" value="ECO:0007669"/>
    <property type="project" value="TreeGrafter"/>
</dbReference>
<dbReference type="GO" id="GO:0016651">
    <property type="term" value="F:oxidoreductase activity, acting on NAD(P)H"/>
    <property type="evidence" value="ECO:0007669"/>
    <property type="project" value="TreeGrafter"/>
</dbReference>
<dbReference type="InterPro" id="IPR016156">
    <property type="entry name" value="FAD/NAD-linked_Rdtase_dimer_sf"/>
</dbReference>
<dbReference type="RefSeq" id="WP_010839448.1">
    <property type="nucleotide sequence ID" value="NZ_QRCM01000001.1"/>
</dbReference>
<evidence type="ECO:0000256" key="3">
    <source>
        <dbReference type="ARBA" id="ARBA00022827"/>
    </source>
</evidence>
<dbReference type="InterPro" id="IPR050446">
    <property type="entry name" value="FAD-oxidoreductase/Apoptosis"/>
</dbReference>
<dbReference type="PRINTS" id="PR00368">
    <property type="entry name" value="FADPNR"/>
</dbReference>
<dbReference type="Proteomes" id="UP000471120">
    <property type="component" value="Unassembled WGS sequence"/>
</dbReference>
<evidence type="ECO:0000259" key="5">
    <source>
        <dbReference type="Pfam" id="PF07992"/>
    </source>
</evidence>
<dbReference type="InterPro" id="IPR036188">
    <property type="entry name" value="FAD/NAD-bd_sf"/>
</dbReference>
<evidence type="ECO:0000313" key="7">
    <source>
        <dbReference type="EMBL" id="TXG92088.1"/>
    </source>
</evidence>
<evidence type="ECO:0000256" key="4">
    <source>
        <dbReference type="ARBA" id="ARBA00023002"/>
    </source>
</evidence>
<comment type="caution">
    <text evidence="7">The sequence shown here is derived from an EMBL/GenBank/DDBJ whole genome shotgun (WGS) entry which is preliminary data.</text>
</comment>
<proteinExistence type="predicted"/>
<evidence type="ECO:0000313" key="8">
    <source>
        <dbReference type="Proteomes" id="UP000471120"/>
    </source>
</evidence>
<keyword evidence="3" id="KW-0274">FAD</keyword>
<accession>A0A6P2CM72</accession>
<dbReference type="InterPro" id="IPR028202">
    <property type="entry name" value="Reductase_C"/>
</dbReference>
<comment type="cofactor">
    <cofactor evidence="1">
        <name>FAD</name>
        <dbReference type="ChEBI" id="CHEBI:57692"/>
    </cofactor>
</comment>
<name>A0A6P2CM72_9NOCA</name>
<dbReference type="PANTHER" id="PTHR43557:SF2">
    <property type="entry name" value="RIESKE DOMAIN-CONTAINING PROTEIN-RELATED"/>
    <property type="match status" value="1"/>
</dbReference>
<feature type="domain" description="FAD/NAD(P)-binding" evidence="5">
    <location>
        <begin position="5"/>
        <end position="302"/>
    </location>
</feature>
<keyword evidence="2" id="KW-0285">Flavoprotein</keyword>
<dbReference type="SUPFAM" id="SSF51905">
    <property type="entry name" value="FAD/NAD(P)-binding domain"/>
    <property type="match status" value="2"/>
</dbReference>
<dbReference type="SUPFAM" id="SSF55424">
    <property type="entry name" value="FAD/NAD-linked reductases, dimerisation (C-terminal) domain"/>
    <property type="match status" value="1"/>
</dbReference>
<dbReference type="PANTHER" id="PTHR43557">
    <property type="entry name" value="APOPTOSIS-INDUCING FACTOR 1"/>
    <property type="match status" value="1"/>
</dbReference>
<protein>
    <submittedName>
        <fullName evidence="7">Pyridine nucleotide-disulfide oxidoreductase</fullName>
    </submittedName>
</protein>
<dbReference type="Gene3D" id="3.50.50.60">
    <property type="entry name" value="FAD/NAD(P)-binding domain"/>
    <property type="match status" value="2"/>
</dbReference>
<feature type="domain" description="Reductase C-terminal" evidence="6">
    <location>
        <begin position="321"/>
        <end position="402"/>
    </location>
</feature>
<sequence>MSIDTVAIVGAGHAAAATARTLRRRGFDGTVTLLGDEIRDPYQRPPLSKEFLTGELDDTSLPLLTRKWVEDNDVTVRNGARVSSIDTASRTLIVEGGASLSADAVVIATGARPRELPMLPKGTPRVHYLRTVDDAARLRDGLATSTRVALIGGGFIGLEIAAAARARGVEVTVVECEQQVLRARLGTRIAGMCADLHRENGVDLRCGVHLAAAEVDEHRARLRLSDGRVLDVDEVVVGIGIEPSVELAAAAGVRVDNGIVVDEMARTSVPGIHAVGDVASRYSVTAGRHLRMEHVDAANRQGAVVARTIMGEPRPDTSAPWFWSDQYEHNLQFTGNHVGAGELVFRGDVAERAFSAFYLREGVVTAAFAIDRGEDIMAARELLGRSFSPTALADESCDLWELVEEGIVA</sequence>
<organism evidence="7 8">
    <name type="scientific">Rhodococcus rhodnii</name>
    <dbReference type="NCBI Taxonomy" id="38312"/>
    <lineage>
        <taxon>Bacteria</taxon>
        <taxon>Bacillati</taxon>
        <taxon>Actinomycetota</taxon>
        <taxon>Actinomycetes</taxon>
        <taxon>Mycobacteriales</taxon>
        <taxon>Nocardiaceae</taxon>
        <taxon>Rhodococcus</taxon>
    </lineage>
</organism>
<gene>
    <name evidence="7" type="ORF">DW322_20330</name>
</gene>
<dbReference type="Gene3D" id="3.30.390.30">
    <property type="match status" value="1"/>
</dbReference>
<evidence type="ECO:0000256" key="1">
    <source>
        <dbReference type="ARBA" id="ARBA00001974"/>
    </source>
</evidence>
<dbReference type="PRINTS" id="PR00411">
    <property type="entry name" value="PNDRDTASEI"/>
</dbReference>
<evidence type="ECO:0000259" key="6">
    <source>
        <dbReference type="Pfam" id="PF14759"/>
    </source>
</evidence>
<dbReference type="EMBL" id="QRCM01000001">
    <property type="protein sequence ID" value="TXG92088.1"/>
    <property type="molecule type" value="Genomic_DNA"/>
</dbReference>
<evidence type="ECO:0000256" key="2">
    <source>
        <dbReference type="ARBA" id="ARBA00022630"/>
    </source>
</evidence>
<dbReference type="InterPro" id="IPR023753">
    <property type="entry name" value="FAD/NAD-binding_dom"/>
</dbReference>
<keyword evidence="4" id="KW-0560">Oxidoreductase</keyword>
<dbReference type="Pfam" id="PF14759">
    <property type="entry name" value="Reductase_C"/>
    <property type="match status" value="1"/>
</dbReference>